<keyword evidence="1" id="KW-1133">Transmembrane helix</keyword>
<keyword evidence="1" id="KW-0812">Transmembrane</keyword>
<evidence type="ECO:0000313" key="3">
    <source>
        <dbReference type="Proteomes" id="UP000219565"/>
    </source>
</evidence>
<feature type="transmembrane region" description="Helical" evidence="1">
    <location>
        <begin position="51"/>
        <end position="72"/>
    </location>
</feature>
<proteinExistence type="predicted"/>
<feature type="transmembrane region" description="Helical" evidence="1">
    <location>
        <begin position="128"/>
        <end position="145"/>
    </location>
</feature>
<keyword evidence="1" id="KW-0472">Membrane</keyword>
<organism evidence="2 3">
    <name type="scientific">Nocardia amikacinitolerans</name>
    <dbReference type="NCBI Taxonomy" id="756689"/>
    <lineage>
        <taxon>Bacteria</taxon>
        <taxon>Bacillati</taxon>
        <taxon>Actinomycetota</taxon>
        <taxon>Actinomycetes</taxon>
        <taxon>Mycobacteriales</taxon>
        <taxon>Nocardiaceae</taxon>
        <taxon>Nocardia</taxon>
    </lineage>
</organism>
<sequence>MTNHSTTPSCLRGLQHLRPTRRLVFVESAVGLVLGATTLPQSYPPAGESPMWAQLLGLSFLLTALCANLYLWQRIVTAGVRLRYPTAAIFAELQLHQFILDERRLRKATILYTAAICVLVPLPPSWRWFWFLFTLLATALTAVSLHRMWRIEVRGSGEEPPTTTRERNRWPRR</sequence>
<accession>A0A285L9U9</accession>
<name>A0A285L9U9_9NOCA</name>
<keyword evidence="3" id="KW-1185">Reference proteome</keyword>
<feature type="transmembrane region" description="Helical" evidence="1">
    <location>
        <begin position="21"/>
        <end position="39"/>
    </location>
</feature>
<dbReference type="RefSeq" id="WP_245910060.1">
    <property type="nucleotide sequence ID" value="NZ_OBEG01000002.1"/>
</dbReference>
<dbReference type="Proteomes" id="UP000219565">
    <property type="component" value="Unassembled WGS sequence"/>
</dbReference>
<gene>
    <name evidence="2" type="ORF">SAMN04244553_2379</name>
</gene>
<dbReference type="AlphaFoldDB" id="A0A285L9U9"/>
<reference evidence="2 3" key="1">
    <citation type="submission" date="2017-09" db="EMBL/GenBank/DDBJ databases">
        <authorList>
            <person name="Ehlers B."/>
            <person name="Leendertz F.H."/>
        </authorList>
    </citation>
    <scope>NUCLEOTIDE SEQUENCE [LARGE SCALE GENOMIC DNA]</scope>
    <source>
        <strain evidence="2 3">DSM 45537</strain>
    </source>
</reference>
<dbReference type="EMBL" id="OBEG01000002">
    <property type="protein sequence ID" value="SNY80807.1"/>
    <property type="molecule type" value="Genomic_DNA"/>
</dbReference>
<evidence type="ECO:0000256" key="1">
    <source>
        <dbReference type="SAM" id="Phobius"/>
    </source>
</evidence>
<protein>
    <submittedName>
        <fullName evidence="2">Uncharacterized protein</fullName>
    </submittedName>
</protein>
<evidence type="ECO:0000313" key="2">
    <source>
        <dbReference type="EMBL" id="SNY80807.1"/>
    </source>
</evidence>
<feature type="transmembrane region" description="Helical" evidence="1">
    <location>
        <begin position="105"/>
        <end position="122"/>
    </location>
</feature>